<proteinExistence type="predicted"/>
<feature type="region of interest" description="Disordered" evidence="1">
    <location>
        <begin position="14"/>
        <end position="86"/>
    </location>
</feature>
<dbReference type="AlphaFoldDB" id="A0A8H7BWR8"/>
<protein>
    <submittedName>
        <fullName evidence="2">Uncharacterized protein</fullName>
    </submittedName>
</protein>
<accession>A0A8H7BWR8</accession>
<gene>
    <name evidence="2" type="ORF">EC973_005947</name>
</gene>
<sequence length="313" mass="35712">MEKPKRFSFAGLTRSFSFSAQTKPTPPPTTATATASDDEERRKRRTQKSQSLYVKSFRHLVGKEDKSTNRSFDATEATQANSKEIRNSIRRSLSAVVYASPHSTSSPSDPSSTSSSAPGVMVPVLVTQEMSDAHGGLVMDEPRPLEEEDGKQNKKKKVEYDNSLEVMPEKDKKRLMIVWQGYGYHVNLEDENGPVQGLLEPQERAEDTMAQENLKNRFEEGIWTDYRGLIHPLHLFEPKEQLNDEARWTGLSVSELRRYYDNYGSMMLKIRESRMVQQQRQYHILDKQGKAEGEWIIPKLNEAESLQEVQVAA</sequence>
<keyword evidence="3" id="KW-1185">Reference proteome</keyword>
<dbReference type="OrthoDB" id="2284474at2759"/>
<evidence type="ECO:0000256" key="1">
    <source>
        <dbReference type="SAM" id="MobiDB-lite"/>
    </source>
</evidence>
<evidence type="ECO:0000313" key="2">
    <source>
        <dbReference type="EMBL" id="KAF7728543.1"/>
    </source>
</evidence>
<feature type="compositionally biased region" description="Polar residues" evidence="1">
    <location>
        <begin position="69"/>
        <end position="82"/>
    </location>
</feature>
<organism evidence="2 3">
    <name type="scientific">Apophysomyces ossiformis</name>
    <dbReference type="NCBI Taxonomy" id="679940"/>
    <lineage>
        <taxon>Eukaryota</taxon>
        <taxon>Fungi</taxon>
        <taxon>Fungi incertae sedis</taxon>
        <taxon>Mucoromycota</taxon>
        <taxon>Mucoromycotina</taxon>
        <taxon>Mucoromycetes</taxon>
        <taxon>Mucorales</taxon>
        <taxon>Mucorineae</taxon>
        <taxon>Mucoraceae</taxon>
        <taxon>Apophysomyces</taxon>
    </lineage>
</organism>
<feature type="region of interest" description="Disordered" evidence="1">
    <location>
        <begin position="135"/>
        <end position="156"/>
    </location>
</feature>
<reference evidence="2" key="1">
    <citation type="submission" date="2020-01" db="EMBL/GenBank/DDBJ databases">
        <title>Genome Sequencing of Three Apophysomyces-Like Fungal Strains Confirms a Novel Fungal Genus in the Mucoromycota with divergent Burkholderia-like Endosymbiotic Bacteria.</title>
        <authorList>
            <person name="Stajich J.E."/>
            <person name="Macias A.M."/>
            <person name="Carter-House D."/>
            <person name="Lovett B."/>
            <person name="Kasson L.R."/>
            <person name="Berry K."/>
            <person name="Grigoriev I."/>
            <person name="Chang Y."/>
            <person name="Spatafora J."/>
            <person name="Kasson M.T."/>
        </authorList>
    </citation>
    <scope>NUCLEOTIDE SEQUENCE</scope>
    <source>
        <strain evidence="2">NRRL A-21654</strain>
    </source>
</reference>
<name>A0A8H7BWR8_9FUNG</name>
<dbReference type="EMBL" id="JABAYA010000035">
    <property type="protein sequence ID" value="KAF7728543.1"/>
    <property type="molecule type" value="Genomic_DNA"/>
</dbReference>
<evidence type="ECO:0000313" key="3">
    <source>
        <dbReference type="Proteomes" id="UP000605846"/>
    </source>
</evidence>
<dbReference type="Proteomes" id="UP000605846">
    <property type="component" value="Unassembled WGS sequence"/>
</dbReference>
<comment type="caution">
    <text evidence="2">The sequence shown here is derived from an EMBL/GenBank/DDBJ whole genome shotgun (WGS) entry which is preliminary data.</text>
</comment>